<dbReference type="InterPro" id="IPR002524">
    <property type="entry name" value="Cation_efflux"/>
</dbReference>
<reference evidence="12 13" key="1">
    <citation type="submission" date="2023-08" db="EMBL/GenBank/DDBJ databases">
        <title>Black Yeasts Isolated from many extreme environments.</title>
        <authorList>
            <person name="Coleine C."/>
            <person name="Stajich J.E."/>
            <person name="Selbmann L."/>
        </authorList>
    </citation>
    <scope>NUCLEOTIDE SEQUENCE [LARGE SCALE GENOMIC DNA]</scope>
    <source>
        <strain evidence="12 13">CCFEE 5885</strain>
    </source>
</reference>
<dbReference type="Proteomes" id="UP001345013">
    <property type="component" value="Unassembled WGS sequence"/>
</dbReference>
<keyword evidence="6 9" id="KW-1133">Transmembrane helix</keyword>
<feature type="region of interest" description="Disordered" evidence="8">
    <location>
        <begin position="149"/>
        <end position="173"/>
    </location>
</feature>
<keyword evidence="3" id="KW-0813">Transport</keyword>
<feature type="transmembrane region" description="Helical" evidence="9">
    <location>
        <begin position="12"/>
        <end position="39"/>
    </location>
</feature>
<dbReference type="PANTHER" id="PTHR45820">
    <property type="entry name" value="FI23527P1"/>
    <property type="match status" value="1"/>
</dbReference>
<feature type="transmembrane region" description="Helical" evidence="9">
    <location>
        <begin position="292"/>
        <end position="317"/>
    </location>
</feature>
<keyword evidence="13" id="KW-1185">Reference proteome</keyword>
<evidence type="ECO:0000256" key="5">
    <source>
        <dbReference type="ARBA" id="ARBA00022833"/>
    </source>
</evidence>
<dbReference type="Gene3D" id="1.20.1510.10">
    <property type="entry name" value="Cation efflux protein transmembrane domain"/>
    <property type="match status" value="2"/>
</dbReference>
<feature type="transmembrane region" description="Helical" evidence="9">
    <location>
        <begin position="257"/>
        <end position="280"/>
    </location>
</feature>
<protein>
    <submittedName>
        <fullName evidence="12">Zinc resistance conferring protein</fullName>
    </submittedName>
</protein>
<sequence>MHLSKTPKLAFLLIIDILFFLVELIFNDILSLVVGLWAIRVATNRKSSRVYTYGWQRAETLGALVNGVFLVALCMSIFLEAIQRFVEPQNVSNPKLILVVGCCGLVSNLAGMLLLHEHEKADSQDLDIDNSQLTCNDDGTEPLPVQRAISQSTNAQVPRQQARKSRRAASLSQISVHPTAFRADVIAAAQSRAMDGSSRTARRRETETSPLLANHSPTPNPEDGLDSTQRHGDHAHSKNERDRARNDRAQDLNMTGVFVHVLGDAVGNIGVIASALFIWLTEFKWKFYADPAISILITGIILHSAIPLCTAASRILLQAVPDGLNIDEIKEDIAKVPGVAGCHELHVWQLSDTTLIATVHITVDYKTVEGSHQQYTQLARVIRECLAAYGIRDVTIQPEFFASYPDGN</sequence>
<name>A0ABR0KGS3_9EURO</name>
<feature type="transmembrane region" description="Helical" evidence="9">
    <location>
        <begin position="60"/>
        <end position="82"/>
    </location>
</feature>
<dbReference type="Gene3D" id="3.30.70.1350">
    <property type="entry name" value="Cation efflux protein, cytoplasmic domain"/>
    <property type="match status" value="1"/>
</dbReference>
<evidence type="ECO:0000259" key="11">
    <source>
        <dbReference type="Pfam" id="PF16916"/>
    </source>
</evidence>
<feature type="domain" description="Cation efflux protein cytoplasmic" evidence="11">
    <location>
        <begin position="321"/>
        <end position="399"/>
    </location>
</feature>
<dbReference type="Pfam" id="PF16916">
    <property type="entry name" value="ZT_dimer"/>
    <property type="match status" value="1"/>
</dbReference>
<accession>A0ABR0KGS3</accession>
<feature type="compositionally biased region" description="Polar residues" evidence="8">
    <location>
        <begin position="149"/>
        <end position="158"/>
    </location>
</feature>
<dbReference type="InterPro" id="IPR036837">
    <property type="entry name" value="Cation_efflux_CTD_sf"/>
</dbReference>
<evidence type="ECO:0000259" key="10">
    <source>
        <dbReference type="Pfam" id="PF01545"/>
    </source>
</evidence>
<evidence type="ECO:0000256" key="3">
    <source>
        <dbReference type="ARBA" id="ARBA00022448"/>
    </source>
</evidence>
<dbReference type="InterPro" id="IPR058533">
    <property type="entry name" value="Cation_efflux_TM"/>
</dbReference>
<keyword evidence="5" id="KW-0862">Zinc</keyword>
<dbReference type="InterPro" id="IPR027470">
    <property type="entry name" value="Cation_efflux_CTD"/>
</dbReference>
<dbReference type="InterPro" id="IPR027469">
    <property type="entry name" value="Cation_efflux_TMD_sf"/>
</dbReference>
<keyword evidence="7 9" id="KW-0472">Membrane</keyword>
<comment type="similarity">
    <text evidence="2">Belongs to the cation diffusion facilitator (CDF) transporter (TC 2.A.4) family. SLC30A subfamily.</text>
</comment>
<feature type="transmembrane region" description="Helical" evidence="9">
    <location>
        <begin position="94"/>
        <end position="115"/>
    </location>
</feature>
<evidence type="ECO:0000256" key="4">
    <source>
        <dbReference type="ARBA" id="ARBA00022692"/>
    </source>
</evidence>
<feature type="region of interest" description="Disordered" evidence="8">
    <location>
        <begin position="192"/>
        <end position="246"/>
    </location>
</feature>
<feature type="domain" description="Cation efflux protein transmembrane" evidence="10">
    <location>
        <begin position="26"/>
        <end position="317"/>
    </location>
</feature>
<comment type="subcellular location">
    <subcellularLocation>
        <location evidence="1">Membrane</location>
        <topology evidence="1">Multi-pass membrane protein</topology>
    </subcellularLocation>
</comment>
<proteinExistence type="inferred from homology"/>
<evidence type="ECO:0000256" key="7">
    <source>
        <dbReference type="ARBA" id="ARBA00023136"/>
    </source>
</evidence>
<evidence type="ECO:0000256" key="1">
    <source>
        <dbReference type="ARBA" id="ARBA00004141"/>
    </source>
</evidence>
<dbReference type="SUPFAM" id="SSF160240">
    <property type="entry name" value="Cation efflux protein cytoplasmic domain-like"/>
    <property type="match status" value="1"/>
</dbReference>
<evidence type="ECO:0000256" key="8">
    <source>
        <dbReference type="SAM" id="MobiDB-lite"/>
    </source>
</evidence>
<feature type="compositionally biased region" description="Basic and acidic residues" evidence="8">
    <location>
        <begin position="228"/>
        <end position="246"/>
    </location>
</feature>
<dbReference type="PANTHER" id="PTHR45820:SF4">
    <property type="entry name" value="ZINC TRANSPORTER 63C, ISOFORM F"/>
    <property type="match status" value="1"/>
</dbReference>
<evidence type="ECO:0000256" key="9">
    <source>
        <dbReference type="SAM" id="Phobius"/>
    </source>
</evidence>
<keyword evidence="4 9" id="KW-0812">Transmembrane</keyword>
<evidence type="ECO:0000313" key="13">
    <source>
        <dbReference type="Proteomes" id="UP001345013"/>
    </source>
</evidence>
<dbReference type="EMBL" id="JAVRRG010000033">
    <property type="protein sequence ID" value="KAK5094611.1"/>
    <property type="molecule type" value="Genomic_DNA"/>
</dbReference>
<organism evidence="12 13">
    <name type="scientific">Lithohypha guttulata</name>
    <dbReference type="NCBI Taxonomy" id="1690604"/>
    <lineage>
        <taxon>Eukaryota</taxon>
        <taxon>Fungi</taxon>
        <taxon>Dikarya</taxon>
        <taxon>Ascomycota</taxon>
        <taxon>Pezizomycotina</taxon>
        <taxon>Eurotiomycetes</taxon>
        <taxon>Chaetothyriomycetidae</taxon>
        <taxon>Chaetothyriales</taxon>
        <taxon>Trichomeriaceae</taxon>
        <taxon>Lithohypha</taxon>
    </lineage>
</organism>
<dbReference type="Pfam" id="PF01545">
    <property type="entry name" value="Cation_efflux"/>
    <property type="match status" value="1"/>
</dbReference>
<evidence type="ECO:0000256" key="6">
    <source>
        <dbReference type="ARBA" id="ARBA00022989"/>
    </source>
</evidence>
<comment type="caution">
    <text evidence="12">The sequence shown here is derived from an EMBL/GenBank/DDBJ whole genome shotgun (WGS) entry which is preliminary data.</text>
</comment>
<dbReference type="SUPFAM" id="SSF161111">
    <property type="entry name" value="Cation efflux protein transmembrane domain-like"/>
    <property type="match status" value="1"/>
</dbReference>
<gene>
    <name evidence="12" type="primary">ZRC1_1</name>
    <name evidence="12" type="ORF">LTR24_003552</name>
</gene>
<evidence type="ECO:0000256" key="2">
    <source>
        <dbReference type="ARBA" id="ARBA00008873"/>
    </source>
</evidence>
<evidence type="ECO:0000313" key="12">
    <source>
        <dbReference type="EMBL" id="KAK5094611.1"/>
    </source>
</evidence>
<dbReference type="NCBIfam" id="TIGR01297">
    <property type="entry name" value="CDF"/>
    <property type="match status" value="1"/>
</dbReference>